<evidence type="ECO:0000313" key="2">
    <source>
        <dbReference type="Proteomes" id="UP000244441"/>
    </source>
</evidence>
<sequence>MNNSFKHICLASFTIIGLLACNDHSTTEKNTLPQPKTPVQTTNAIDTTHKADTQAIQLFDEIFEAQLARSPMYLTYLGRKTDQDKWDDLSDAYQLDTHKLNQSLLAKLQRIEKQALSPSVQLSYTLLENQLQNDIDDYQWRLHSYPVNQMWGTHTQVPSMLINQHKIDTIDDAKAYISRINKVSHLFDQLIIGLDKRAEAGIIVPKFVFKHVIATNENIASGSPISEGKPNPVWLDFTTKLDKLFAGQDASSHVQKQTLLAQAEIALKESFAPAYKKLNTYLSKLENQADDKDGVWKLPNGDAFYRNALARTTTTNLTAEQIHNIGLAEVKRIHEEMRQIQHQVEFNGTLAEFMQFVKTNKSFFYANTPAGKSQYLAEATQLIDDMKLKLPELFSTLPKADIIVKAVEEYREQSAGKAFYQRPSEDGKRPGTYYANLYDMQAMPTYQMAALAYHEGLPGHHMQIAIAQELKDVPKFRRFGFYTAYTEGWGLYSEYIPKEIGFYQDPYSDFGRLAMELWRACRLVVDTGIHAKKWTRQQGIDYYLANTPNAESDAIKMVERHIVMPSQATAYKIGMMKILELRESAKAKLGQKFDIRAFHDVVLKNGAIPLDELEKQVDNWVLKTL</sequence>
<accession>A0A2S0VU64</accession>
<reference evidence="1 2" key="1">
    <citation type="submission" date="2018-01" db="EMBL/GenBank/DDBJ databases">
        <title>Genome sequence of a Cantenovulum-like bacteria.</title>
        <authorList>
            <person name="Tan W.R."/>
            <person name="Lau N.-S."/>
            <person name="Go F."/>
            <person name="Amirul A.-A.A."/>
        </authorList>
    </citation>
    <scope>NUCLEOTIDE SEQUENCE [LARGE SCALE GENOMIC DNA]</scope>
    <source>
        <strain evidence="1 2">CCB-QB4</strain>
    </source>
</reference>
<dbReference type="PANTHER" id="PTHR33361">
    <property type="entry name" value="GLR0591 PROTEIN"/>
    <property type="match status" value="1"/>
</dbReference>
<proteinExistence type="predicted"/>
<dbReference type="EMBL" id="CP026604">
    <property type="protein sequence ID" value="AWB67764.1"/>
    <property type="molecule type" value="Genomic_DNA"/>
</dbReference>
<dbReference type="InterPro" id="IPR010281">
    <property type="entry name" value="DUF885"/>
</dbReference>
<dbReference type="RefSeq" id="WP_108603833.1">
    <property type="nucleotide sequence ID" value="NZ_CP026604.1"/>
</dbReference>
<keyword evidence="2" id="KW-1185">Reference proteome</keyword>
<evidence type="ECO:0000313" key="1">
    <source>
        <dbReference type="EMBL" id="AWB67764.1"/>
    </source>
</evidence>
<gene>
    <name evidence="1" type="ORF">C2869_15600</name>
</gene>
<organism evidence="1 2">
    <name type="scientific">Saccharobesus litoralis</name>
    <dbReference type="NCBI Taxonomy" id="2172099"/>
    <lineage>
        <taxon>Bacteria</taxon>
        <taxon>Pseudomonadati</taxon>
        <taxon>Pseudomonadota</taxon>
        <taxon>Gammaproteobacteria</taxon>
        <taxon>Alteromonadales</taxon>
        <taxon>Alteromonadaceae</taxon>
        <taxon>Saccharobesus</taxon>
    </lineage>
</organism>
<dbReference type="OrthoDB" id="9769898at2"/>
<dbReference type="Pfam" id="PF05960">
    <property type="entry name" value="DUF885"/>
    <property type="match status" value="1"/>
</dbReference>
<name>A0A2S0VU64_9ALTE</name>
<dbReference type="PANTHER" id="PTHR33361:SF16">
    <property type="entry name" value="DUF885 DOMAIN-CONTAINING PROTEIN"/>
    <property type="match status" value="1"/>
</dbReference>
<protein>
    <submittedName>
        <fullName evidence="1">DUF885 domain-containing protein</fullName>
    </submittedName>
</protein>
<dbReference type="AlphaFoldDB" id="A0A2S0VU64"/>
<dbReference type="Proteomes" id="UP000244441">
    <property type="component" value="Chromosome"/>
</dbReference>
<dbReference type="PROSITE" id="PS51257">
    <property type="entry name" value="PROKAR_LIPOPROTEIN"/>
    <property type="match status" value="1"/>
</dbReference>
<dbReference type="KEGG" id="cate:C2869_15600"/>